<keyword evidence="2" id="KW-1185">Reference proteome</keyword>
<protein>
    <submittedName>
        <fullName evidence="1">Glutathione synthase</fullName>
    </submittedName>
</protein>
<dbReference type="Proteomes" id="UP000814140">
    <property type="component" value="Unassembled WGS sequence"/>
</dbReference>
<name>A0ACB8SNU8_9AGAM</name>
<reference evidence="1" key="2">
    <citation type="journal article" date="2022" name="New Phytol.">
        <title>Evolutionary transition to the ectomycorrhizal habit in the genomes of a hyperdiverse lineage of mushroom-forming fungi.</title>
        <authorList>
            <person name="Looney B."/>
            <person name="Miyauchi S."/>
            <person name="Morin E."/>
            <person name="Drula E."/>
            <person name="Courty P.E."/>
            <person name="Kohler A."/>
            <person name="Kuo A."/>
            <person name="LaButti K."/>
            <person name="Pangilinan J."/>
            <person name="Lipzen A."/>
            <person name="Riley R."/>
            <person name="Andreopoulos W."/>
            <person name="He G."/>
            <person name="Johnson J."/>
            <person name="Nolan M."/>
            <person name="Tritt A."/>
            <person name="Barry K.W."/>
            <person name="Grigoriev I.V."/>
            <person name="Nagy L.G."/>
            <person name="Hibbett D."/>
            <person name="Henrissat B."/>
            <person name="Matheny P.B."/>
            <person name="Labbe J."/>
            <person name="Martin F.M."/>
        </authorList>
    </citation>
    <scope>NUCLEOTIDE SEQUENCE</scope>
    <source>
        <strain evidence="1">HHB10654</strain>
    </source>
</reference>
<reference evidence="1" key="1">
    <citation type="submission" date="2021-03" db="EMBL/GenBank/DDBJ databases">
        <authorList>
            <consortium name="DOE Joint Genome Institute"/>
            <person name="Ahrendt S."/>
            <person name="Looney B.P."/>
            <person name="Miyauchi S."/>
            <person name="Morin E."/>
            <person name="Drula E."/>
            <person name="Courty P.E."/>
            <person name="Chicoki N."/>
            <person name="Fauchery L."/>
            <person name="Kohler A."/>
            <person name="Kuo A."/>
            <person name="Labutti K."/>
            <person name="Pangilinan J."/>
            <person name="Lipzen A."/>
            <person name="Riley R."/>
            <person name="Andreopoulos W."/>
            <person name="He G."/>
            <person name="Johnson J."/>
            <person name="Barry K.W."/>
            <person name="Grigoriev I.V."/>
            <person name="Nagy L."/>
            <person name="Hibbett D."/>
            <person name="Henrissat B."/>
            <person name="Matheny P.B."/>
            <person name="Labbe J."/>
            <person name="Martin F."/>
        </authorList>
    </citation>
    <scope>NUCLEOTIDE SEQUENCE</scope>
    <source>
        <strain evidence="1">HHB10654</strain>
    </source>
</reference>
<proteinExistence type="predicted"/>
<gene>
    <name evidence="1" type="ORF">BV25DRAFT_1872077</name>
</gene>
<dbReference type="EMBL" id="MU277237">
    <property type="protein sequence ID" value="KAI0058239.1"/>
    <property type="molecule type" value="Genomic_DNA"/>
</dbReference>
<evidence type="ECO:0000313" key="1">
    <source>
        <dbReference type="EMBL" id="KAI0058239.1"/>
    </source>
</evidence>
<sequence length="518" mass="56707">MSAFTSWPPDIAPDQVAELTHLATTYALSHALLYLPPHSSAPPPPAPTSAIHAPLSLFPTPIPRNLFARARRLQRAYNLLYARVTMDTAFLDEIMGEGGVADVDDFTGEIWRAWKGLREEGVAQHLHLGLFRSDYLLHQPVEGDEIGLKQVEFNTISSSFGALSQQVAGMHRHLQASTGYFDASPLLKPENFPPNDTVQGLVSGIAEAHKAYGVPSARVLFVVQPNERNVFDQRLLEYELFQRYKIYVVRRTFSELTAAASLSPARALLIPTIPPDASRSPIEISVVYYRAGYTPTDYPNPETYATRALLERSRAIQCPSLALQLAGGKKVQQVLASPGVLERFLSSEEGADEIRDSWMAMWGLDDDALPVPPAKPSADVHLVDGEPSGTREARVRAESLVLKPQREGGGNNVYRSAIRPFLDTLPARERRAWIAMELIRPPQGVGGYLVRAGDAQNGAVKGKVISELGIFGWALFGGEEKIVKDEEVGWLVRTKGQDVDEGGVAAGFSVLDSVLLVD</sequence>
<organism evidence="1 2">
    <name type="scientific">Artomyces pyxidatus</name>
    <dbReference type="NCBI Taxonomy" id="48021"/>
    <lineage>
        <taxon>Eukaryota</taxon>
        <taxon>Fungi</taxon>
        <taxon>Dikarya</taxon>
        <taxon>Basidiomycota</taxon>
        <taxon>Agaricomycotina</taxon>
        <taxon>Agaricomycetes</taxon>
        <taxon>Russulales</taxon>
        <taxon>Auriscalpiaceae</taxon>
        <taxon>Artomyces</taxon>
    </lineage>
</organism>
<evidence type="ECO:0000313" key="2">
    <source>
        <dbReference type="Proteomes" id="UP000814140"/>
    </source>
</evidence>
<comment type="caution">
    <text evidence="1">The sequence shown here is derived from an EMBL/GenBank/DDBJ whole genome shotgun (WGS) entry which is preliminary data.</text>
</comment>
<accession>A0ACB8SNU8</accession>